<keyword evidence="3" id="KW-0472">Membrane</keyword>
<evidence type="ECO:0000313" key="2">
    <source>
        <dbReference type="EMBL" id="GFS46705.1"/>
    </source>
</evidence>
<feature type="compositionally biased region" description="Acidic residues" evidence="1">
    <location>
        <begin position="110"/>
        <end position="120"/>
    </location>
</feature>
<name>A0A7J0E1F9_9ERIC</name>
<accession>A0A7J0E1F9</accession>
<proteinExistence type="predicted"/>
<dbReference type="AlphaFoldDB" id="A0A7J0E1F9"/>
<feature type="compositionally biased region" description="Basic and acidic residues" evidence="1">
    <location>
        <begin position="122"/>
        <end position="131"/>
    </location>
</feature>
<dbReference type="EMBL" id="BJWL01000471">
    <property type="protein sequence ID" value="GFS46725.1"/>
    <property type="molecule type" value="Genomic_DNA"/>
</dbReference>
<organism evidence="3 4">
    <name type="scientific">Actinidia rufa</name>
    <dbReference type="NCBI Taxonomy" id="165716"/>
    <lineage>
        <taxon>Eukaryota</taxon>
        <taxon>Viridiplantae</taxon>
        <taxon>Streptophyta</taxon>
        <taxon>Embryophyta</taxon>
        <taxon>Tracheophyta</taxon>
        <taxon>Spermatophyta</taxon>
        <taxon>Magnoliopsida</taxon>
        <taxon>eudicotyledons</taxon>
        <taxon>Gunneridae</taxon>
        <taxon>Pentapetalae</taxon>
        <taxon>asterids</taxon>
        <taxon>Ericales</taxon>
        <taxon>Actinidiaceae</taxon>
        <taxon>Actinidia</taxon>
    </lineage>
</organism>
<reference evidence="3" key="2">
    <citation type="submission" date="2020-08" db="EMBL/GenBank/DDBJ databases">
        <title>De Novo Assembly of kiwifruit Actinidia rufa.</title>
        <authorList>
            <person name="Sugita-Konishi S."/>
            <person name="Sato K."/>
            <person name="Mori E."/>
            <person name="Abe Y."/>
            <person name="Kisaki G."/>
            <person name="Hamano K."/>
            <person name="Suezawa K."/>
            <person name="Otani M."/>
            <person name="Fukuda T."/>
            <person name="Manabe T."/>
            <person name="Gomi K."/>
            <person name="Tabuchi M."/>
            <person name="Akimitsu K."/>
            <person name="Kataoka I."/>
        </authorList>
    </citation>
    <scope>NUCLEOTIDE SEQUENCE</scope>
    <source>
        <strain evidence="4">cv. Fuchu</strain>
        <strain evidence="3">Fuchu</strain>
    </source>
</reference>
<evidence type="ECO:0000256" key="1">
    <source>
        <dbReference type="SAM" id="MobiDB-lite"/>
    </source>
</evidence>
<protein>
    <submittedName>
        <fullName evidence="3">Sulfate transmembrane transporter</fullName>
    </submittedName>
</protein>
<dbReference type="EMBL" id="BJWL01000471">
    <property type="protein sequence ID" value="GFS46705.1"/>
    <property type="molecule type" value="Genomic_DNA"/>
</dbReference>
<evidence type="ECO:0000313" key="3">
    <source>
        <dbReference type="EMBL" id="GFS46725.1"/>
    </source>
</evidence>
<evidence type="ECO:0000313" key="4">
    <source>
        <dbReference type="Proteomes" id="UP000585474"/>
    </source>
</evidence>
<dbReference type="Proteomes" id="UP000585474">
    <property type="component" value="Unassembled WGS sequence"/>
</dbReference>
<keyword evidence="3" id="KW-0812">Transmembrane</keyword>
<feature type="compositionally biased region" description="Gly residues" evidence="1">
    <location>
        <begin position="91"/>
        <end position="106"/>
    </location>
</feature>
<feature type="compositionally biased region" description="Basic and acidic residues" evidence="1">
    <location>
        <begin position="1"/>
        <end position="28"/>
    </location>
</feature>
<feature type="region of interest" description="Disordered" evidence="1">
    <location>
        <begin position="1"/>
        <end position="131"/>
    </location>
</feature>
<gene>
    <name evidence="2" type="ORF">Acr_00g0103740</name>
    <name evidence="3" type="ORF">Acr_00g0103870</name>
</gene>
<comment type="caution">
    <text evidence="3">The sequence shown here is derived from an EMBL/GenBank/DDBJ whole genome shotgun (WGS) entry which is preliminary data.</text>
</comment>
<reference evidence="4" key="1">
    <citation type="submission" date="2019-07" db="EMBL/GenBank/DDBJ databases">
        <title>De Novo Assembly of kiwifruit Actinidia rufa.</title>
        <authorList>
            <person name="Sugita-Konishi S."/>
            <person name="Sato K."/>
            <person name="Mori E."/>
            <person name="Abe Y."/>
            <person name="Kisaki G."/>
            <person name="Hamano K."/>
            <person name="Suezawa K."/>
            <person name="Otani M."/>
            <person name="Fukuda T."/>
            <person name="Manabe T."/>
            <person name="Gomi K."/>
            <person name="Tabuchi M."/>
            <person name="Akimitsu K."/>
            <person name="Kataoka I."/>
        </authorList>
    </citation>
    <scope>NUCLEOTIDE SEQUENCE [LARGE SCALE GENOMIC DNA]</scope>
    <source>
        <strain evidence="4">cv. Fuchu</strain>
    </source>
</reference>
<sequence>MEEEHHPLQSRSKREREKGDDETVEAKPRPWRTRFTRGQILGVAEVFDSGKGEGEPLGELNVSDDGEGGGDPVEDGHESVRTEEEEDGDGGDSCGGDLGGGEVGGFRDGDGDEGGGEVEVETMVRERTMGT</sequence>
<keyword evidence="4" id="KW-1185">Reference proteome</keyword>